<reference evidence="6" key="1">
    <citation type="submission" date="2020-02" db="EMBL/GenBank/DDBJ databases">
        <authorList>
            <person name="Meier V. D."/>
        </authorList>
    </citation>
    <scope>NUCLEOTIDE SEQUENCE</scope>
    <source>
        <strain evidence="6">AVDCRST_MAG64</strain>
    </source>
</reference>
<proteinExistence type="inferred from homology"/>
<dbReference type="Gene3D" id="3.40.80.10">
    <property type="entry name" value="Peptidoglycan recognition protein-like"/>
    <property type="match status" value="1"/>
</dbReference>
<dbReference type="GO" id="GO:0008270">
    <property type="term" value="F:zinc ion binding"/>
    <property type="evidence" value="ECO:0007669"/>
    <property type="project" value="InterPro"/>
</dbReference>
<evidence type="ECO:0000259" key="4">
    <source>
        <dbReference type="SMART" id="SM00644"/>
    </source>
</evidence>
<accession>A0A6J4NJR7</accession>
<protein>
    <recommendedName>
        <fullName evidence="7">N-acetylmuramoyl-L-alanine amidase</fullName>
    </recommendedName>
</protein>
<sequence>MAMSLRRLPLKSACVLALALAAGCSAERPAQMVDALPTPHFNGPSLTPVPDPEPVKPAPVAPKVAAVKPQPLPPAVVARPQPASAGVPREWVPAVAANKWKWIVVHHSATPVGGAARFNKEHQAKGWDELGYHFVIGNGTDTGNGAIEVGNRWARQKHGAHCKTPDNRYNEEGIGICLVGNFDQTRPSDAQLKALAKLVGHLERAYNIPADRVIGHGDAKATECPGRNLRIATVRRLSAQALADAGEPVPAARTASARAGTELMYEPRRTR</sequence>
<dbReference type="CDD" id="cd06583">
    <property type="entry name" value="PGRP"/>
    <property type="match status" value="1"/>
</dbReference>
<evidence type="ECO:0000256" key="1">
    <source>
        <dbReference type="ARBA" id="ARBA00007553"/>
    </source>
</evidence>
<dbReference type="InterPro" id="IPR036505">
    <property type="entry name" value="Amidase/PGRP_sf"/>
</dbReference>
<dbReference type="InterPro" id="IPR015510">
    <property type="entry name" value="PGRP"/>
</dbReference>
<dbReference type="AlphaFoldDB" id="A0A6J4NJR7"/>
<dbReference type="InterPro" id="IPR002502">
    <property type="entry name" value="Amidase_domain"/>
</dbReference>
<dbReference type="Pfam" id="PF01510">
    <property type="entry name" value="Amidase_2"/>
    <property type="match status" value="1"/>
</dbReference>
<dbReference type="EMBL" id="CADCUQ010000227">
    <property type="protein sequence ID" value="CAA9386328.1"/>
    <property type="molecule type" value="Genomic_DNA"/>
</dbReference>
<evidence type="ECO:0000256" key="2">
    <source>
        <dbReference type="SAM" id="MobiDB-lite"/>
    </source>
</evidence>
<dbReference type="PANTHER" id="PTHR11022">
    <property type="entry name" value="PEPTIDOGLYCAN RECOGNITION PROTEIN"/>
    <property type="match status" value="1"/>
</dbReference>
<gene>
    <name evidence="6" type="ORF">AVDCRST_MAG64-958</name>
</gene>
<evidence type="ECO:0000256" key="3">
    <source>
        <dbReference type="SAM" id="SignalP"/>
    </source>
</evidence>
<dbReference type="PANTHER" id="PTHR11022:SF41">
    <property type="entry name" value="PEPTIDOGLYCAN-RECOGNITION PROTEIN LC-RELATED"/>
    <property type="match status" value="1"/>
</dbReference>
<feature type="chain" id="PRO_5026723657" description="N-acetylmuramoyl-L-alanine amidase" evidence="3">
    <location>
        <begin position="27"/>
        <end position="271"/>
    </location>
</feature>
<feature type="signal peptide" evidence="3">
    <location>
        <begin position="1"/>
        <end position="26"/>
    </location>
</feature>
<feature type="region of interest" description="Disordered" evidence="2">
    <location>
        <begin position="252"/>
        <end position="271"/>
    </location>
</feature>
<dbReference type="SUPFAM" id="SSF55846">
    <property type="entry name" value="N-acetylmuramoyl-L-alanine amidase-like"/>
    <property type="match status" value="1"/>
</dbReference>
<evidence type="ECO:0000313" key="6">
    <source>
        <dbReference type="EMBL" id="CAA9386328.1"/>
    </source>
</evidence>
<dbReference type="InterPro" id="IPR006619">
    <property type="entry name" value="PGRP_domain_met/bac"/>
</dbReference>
<feature type="domain" description="Peptidoglycan recognition protein family" evidence="5">
    <location>
        <begin position="74"/>
        <end position="220"/>
    </location>
</feature>
<feature type="domain" description="N-acetylmuramoyl-L-alanine amidase" evidence="4">
    <location>
        <begin position="87"/>
        <end position="226"/>
    </location>
</feature>
<keyword evidence="3" id="KW-0732">Signal</keyword>
<evidence type="ECO:0008006" key="7">
    <source>
        <dbReference type="Google" id="ProtNLM"/>
    </source>
</evidence>
<comment type="similarity">
    <text evidence="1">Belongs to the N-acetylmuramoyl-L-alanine amidase 2 family.</text>
</comment>
<dbReference type="PROSITE" id="PS51257">
    <property type="entry name" value="PROKAR_LIPOPROTEIN"/>
    <property type="match status" value="1"/>
</dbReference>
<dbReference type="GO" id="GO:0008745">
    <property type="term" value="F:N-acetylmuramoyl-L-alanine amidase activity"/>
    <property type="evidence" value="ECO:0007669"/>
    <property type="project" value="InterPro"/>
</dbReference>
<dbReference type="SMART" id="SM00644">
    <property type="entry name" value="Ami_2"/>
    <property type="match status" value="1"/>
</dbReference>
<dbReference type="SMART" id="SM00701">
    <property type="entry name" value="PGRP"/>
    <property type="match status" value="1"/>
</dbReference>
<organism evidence="6">
    <name type="scientific">uncultured Phycisphaerae bacterium</name>
    <dbReference type="NCBI Taxonomy" id="904963"/>
    <lineage>
        <taxon>Bacteria</taxon>
        <taxon>Pseudomonadati</taxon>
        <taxon>Planctomycetota</taxon>
        <taxon>Phycisphaerae</taxon>
        <taxon>environmental samples</taxon>
    </lineage>
</organism>
<name>A0A6J4NJR7_9BACT</name>
<dbReference type="GO" id="GO:0009253">
    <property type="term" value="P:peptidoglycan catabolic process"/>
    <property type="evidence" value="ECO:0007669"/>
    <property type="project" value="InterPro"/>
</dbReference>
<evidence type="ECO:0000259" key="5">
    <source>
        <dbReference type="SMART" id="SM00701"/>
    </source>
</evidence>